<dbReference type="Gene3D" id="6.20.20.10">
    <property type="match status" value="1"/>
</dbReference>
<protein>
    <recommendedName>
        <fullName evidence="3">Antitermination protein Q</fullName>
    </recommendedName>
</protein>
<dbReference type="Proteomes" id="UP000828574">
    <property type="component" value="Segment"/>
</dbReference>
<gene>
    <name evidence="1" type="ORF">bas27_0096</name>
</gene>
<proteinExistence type="predicted"/>
<evidence type="ECO:0000313" key="1">
    <source>
        <dbReference type="EMBL" id="QXV85163.1"/>
    </source>
</evidence>
<name>A0AAE7W0Y6_9CAUD</name>
<evidence type="ECO:0000313" key="2">
    <source>
        <dbReference type="Proteomes" id="UP000828574"/>
    </source>
</evidence>
<evidence type="ECO:0008006" key="3">
    <source>
        <dbReference type="Google" id="ProtNLM"/>
    </source>
</evidence>
<sequence>MSKFQELMRELGEHRCKDCYGSGEQNDAEPGDTRFNKWTCPTCEGTGINPLYTISIYVGIAK</sequence>
<dbReference type="GeneID" id="300968957"/>
<keyword evidence="2" id="KW-1185">Reference proteome</keyword>
<dbReference type="InterPro" id="IPR036410">
    <property type="entry name" value="HSP_DnaJ_Cys-rich_dom_sf"/>
</dbReference>
<organism evidence="1 2">
    <name type="scientific">Escherichia phage TrudiGerster</name>
    <dbReference type="NCBI Taxonomy" id="2851991"/>
    <lineage>
        <taxon>Viruses</taxon>
        <taxon>Duplodnaviria</taxon>
        <taxon>Heunggongvirae</taxon>
        <taxon>Uroviricota</taxon>
        <taxon>Caudoviricetes</taxon>
        <taxon>Demerecviridae</taxon>
        <taxon>Markadamsvirinae</taxon>
        <taxon>Epseptimavirus</taxon>
        <taxon>Epseptimavirus trudigerster</taxon>
    </lineage>
</organism>
<dbReference type="RefSeq" id="YP_011992259.1">
    <property type="nucleotide sequence ID" value="NC_105114.1"/>
</dbReference>
<dbReference type="EMBL" id="MZ501108">
    <property type="protein sequence ID" value="QXV85163.1"/>
    <property type="molecule type" value="Genomic_DNA"/>
</dbReference>
<accession>A0AAE7W0Y6</accession>
<dbReference type="SUPFAM" id="SSF57938">
    <property type="entry name" value="DnaJ/Hsp40 cysteine-rich domain"/>
    <property type="match status" value="1"/>
</dbReference>
<reference evidence="2" key="1">
    <citation type="journal article" date="2021" name="PLoS Biol.">
        <title>Systematic exploration of Escherichia coli phage-host interactions with the BASEL phage collection.</title>
        <authorList>
            <person name="Maffei E."/>
            <person name="Shaidullina A."/>
            <person name="Burkolter M."/>
            <person name="Heyer Y."/>
            <person name="Estermann F."/>
            <person name="Druelle V."/>
            <person name="Sauer P."/>
            <person name="Willi L."/>
            <person name="Michaelis S."/>
            <person name="Hilbi H."/>
            <person name="Thaler D.S."/>
            <person name="Harms A."/>
        </authorList>
    </citation>
    <scope>NUCLEOTIDE SEQUENCE [LARGE SCALE GENOMIC DNA]</scope>
    <source>
        <strain evidence="2">Bas27</strain>
    </source>
</reference>